<dbReference type="PROSITE" id="PS50853">
    <property type="entry name" value="FN3"/>
    <property type="match status" value="2"/>
</dbReference>
<dbReference type="PROSITE" id="PS50060">
    <property type="entry name" value="MAM_2"/>
    <property type="match status" value="1"/>
</dbReference>
<feature type="signal peptide" evidence="1">
    <location>
        <begin position="1"/>
        <end position="26"/>
    </location>
</feature>
<dbReference type="InterPro" id="IPR013783">
    <property type="entry name" value="Ig-like_fold"/>
</dbReference>
<gene>
    <name evidence="4" type="ORF">SAMN06296427_102211</name>
</gene>
<accession>A0A1W1Z4S4</accession>
<evidence type="ECO:0000256" key="1">
    <source>
        <dbReference type="SAM" id="SignalP"/>
    </source>
</evidence>
<dbReference type="Proteomes" id="UP000192393">
    <property type="component" value="Unassembled WGS sequence"/>
</dbReference>
<dbReference type="SUPFAM" id="SSF49899">
    <property type="entry name" value="Concanavalin A-like lectins/glucanases"/>
    <property type="match status" value="1"/>
</dbReference>
<dbReference type="InterPro" id="IPR013320">
    <property type="entry name" value="ConA-like_dom_sf"/>
</dbReference>
<evidence type="ECO:0000259" key="2">
    <source>
        <dbReference type="PROSITE" id="PS50060"/>
    </source>
</evidence>
<dbReference type="SUPFAM" id="SSF49265">
    <property type="entry name" value="Fibronectin type III"/>
    <property type="match status" value="2"/>
</dbReference>
<reference evidence="4 5" key="1">
    <citation type="submission" date="2017-04" db="EMBL/GenBank/DDBJ databases">
        <authorList>
            <person name="Afonso C.L."/>
            <person name="Miller P.J."/>
            <person name="Scott M.A."/>
            <person name="Spackman E."/>
            <person name="Goraichik I."/>
            <person name="Dimitrov K.M."/>
            <person name="Suarez D.L."/>
            <person name="Swayne D.E."/>
        </authorList>
    </citation>
    <scope>NUCLEOTIDE SEQUENCE [LARGE SCALE GENOMIC DNA]</scope>
    <source>
        <strain evidence="4 5">CGMCC 1.12708</strain>
    </source>
</reference>
<dbReference type="InterPro" id="IPR036116">
    <property type="entry name" value="FN3_sf"/>
</dbReference>
<keyword evidence="1" id="KW-0732">Signal</keyword>
<sequence length="1671" mass="181330">MKENLFSSQKLMFLAILLFTFNSLSAQINFSQTFDTGSTVSAMGWSTTGYSPTTTNACTVRSVRGLLNSTVITNNLESPNQVSASNGNNISVSFNYKIINQTSPVTATPENFGSLQVQYSLNNGSTYTTAHTISSNHIPSTSCVTVNFTIPGTNVPSGNSFRLRFLGTHANGTYYIHLDDVVVAQATASPPNCNAELTFPLNGATNVPVTTSSLTWSTATGIPTGYRVRVGTTPGGTNIINNADAGNATSYPISLNYSTIYYVGITPYNANGNATGCTEYTFTTVAPLTATIPWSHDFINNSLPNGWVNNGFAIATSSRLPGAENNIIFKNLNASVSTGNFSTISVGEVQSGDVLNFIYRLGENVSPHNPPPTGSGNFIVSVSTDFGMTYTNVQTIPNNGIAGWQNFSLNLSAYDGEYVRIKITATRTLGDYFIGFDDFYIGQPIMCVAPEDLFLNSVGDDTAQISWSSISNAASYNWFVFSSGANPNTATPLKSGTVSTATVSITDLMSSTEYDFYVEANCGLTDGMSNLSEVFSFVTQCETINSFPFTETFESNSTSLDCWTMEYVNGNTNWSLYNGAAGGNITSAHGGISNALFYFNSFAVTRTKLVSPAFDIADMVEPKLTFWYANEQGLDPSDQNELKIYYKTSAAGPWTLIPGGTYNSNVSTWTYIELNLPSVSDKFYVAFEGTNHAGNGIVIDDVTISDFFSCPVTTWDGIAWSNGLPDIDKKAIIQDNLVLNANLEACELEITGTGRLEIPSGFSFTVKGLITNNAVADNFIVATDGNLIQLQDINNIGEITVFRDSQPFKRLDYTMWSSPVIGQNLFNFSPNTVNGVTNFPGSTGRIYVYDGSNEYVNPTPFTANSIFNQAEGYLFRAPNNWNATTATAYNGKFTGIPFNGDVSIATHADNFTSIGNPYPSNINADLLMSENQGILALYYWNNTGIPGNNYASYTFLGGSAAAGGSAIPDEFISVGQGFIVATEDASVKFTNNIRSSNDATFFKTELVERHRYWLNLKDSNNISYNGTLTGYMTGATNGVDNQIDGKLFNSTGTVLYSLIEGSNDKYVIQGRALPFVTSDVVNMGVRITTAGQFTISITQMDGLFAEGQQIYIHDKYLNVTHNLSIAYTFTSAVGEFNDRFEIVYEPAFCPSSTIWDGLTWSNGLPDFSKKAIIRGELILNSNLEACQLQVTQNGSLQIPSGFSFTVNDLVINNALAENFIVANGGNLIQINDVANVGEITVIRESKPMVRLDYTMWSSPVNNQNLFGFSPETVNGVTNYPGSTGRIYVYNGSNGYINPNPFTADAIMNEAVGYLFRSPNNWSAMTHTPYVGEFNGVANNGNVNVPTVANNFTSLGNPYPSNINADLLMTANTGVAAIYYWNNTGVAGNNYATYTFLGGTAAGGGSDIPGQFISVGQGFIVATTGSSVNFDNTMRVGDPANFFKADAIEKHRFWLDLTNENSEKYNQILVGYMTGATSGIDNQIDGKLFGYEGSALYSIINEEQFTVQGRALPFETADLVALGFKAVEAGKFVISLADFDGLFTEGGVTIYLKDNQTNTYHNLMESDYIFESEAGEFTSRFEIVYEEGETMGTGDLTSNSIQIYTHNDNIVVSSKSEKILSVELFDMVGRNIFRNEKVNTNHYEFKSQSKGVLIIKVLTQKGEIITKRVMNK</sequence>
<dbReference type="Gene3D" id="2.60.120.200">
    <property type="match status" value="1"/>
</dbReference>
<organism evidence="4 5">
    <name type="scientific">Moheibacter sediminis</name>
    <dbReference type="NCBI Taxonomy" id="1434700"/>
    <lineage>
        <taxon>Bacteria</taxon>
        <taxon>Pseudomonadati</taxon>
        <taxon>Bacteroidota</taxon>
        <taxon>Flavobacteriia</taxon>
        <taxon>Flavobacteriales</taxon>
        <taxon>Weeksellaceae</taxon>
        <taxon>Moheibacter</taxon>
    </lineage>
</organism>
<protein>
    <submittedName>
        <fullName evidence="4">MAM domain-containing protein, meprin/A5/mu</fullName>
    </submittedName>
</protein>
<dbReference type="Gene3D" id="2.60.120.260">
    <property type="entry name" value="Galactose-binding domain-like"/>
    <property type="match status" value="2"/>
</dbReference>
<dbReference type="NCBIfam" id="NF033708">
    <property type="entry name" value="T9SS_Cterm_ChiA"/>
    <property type="match status" value="1"/>
</dbReference>
<feature type="domain" description="MAM" evidence="2">
    <location>
        <begin position="549"/>
        <end position="712"/>
    </location>
</feature>
<dbReference type="EMBL" id="FWXS01000002">
    <property type="protein sequence ID" value="SMC43445.1"/>
    <property type="molecule type" value="Genomic_DNA"/>
</dbReference>
<feature type="domain" description="Fibronectin type-III" evidence="3">
    <location>
        <begin position="449"/>
        <end position="542"/>
    </location>
</feature>
<feature type="chain" id="PRO_5013117072" evidence="1">
    <location>
        <begin position="27"/>
        <end position="1671"/>
    </location>
</feature>
<dbReference type="GO" id="GO:0016020">
    <property type="term" value="C:membrane"/>
    <property type="evidence" value="ECO:0007669"/>
    <property type="project" value="InterPro"/>
</dbReference>
<evidence type="ECO:0000313" key="4">
    <source>
        <dbReference type="EMBL" id="SMC43445.1"/>
    </source>
</evidence>
<dbReference type="InterPro" id="IPR003961">
    <property type="entry name" value="FN3_dom"/>
</dbReference>
<dbReference type="CDD" id="cd00063">
    <property type="entry name" value="FN3"/>
    <property type="match status" value="1"/>
</dbReference>
<proteinExistence type="predicted"/>
<dbReference type="Gene3D" id="2.60.40.10">
    <property type="entry name" value="Immunoglobulins"/>
    <property type="match status" value="1"/>
</dbReference>
<dbReference type="STRING" id="1434700.SAMN06296427_102211"/>
<evidence type="ECO:0000313" key="5">
    <source>
        <dbReference type="Proteomes" id="UP000192393"/>
    </source>
</evidence>
<dbReference type="OrthoDB" id="906679at2"/>
<evidence type="ECO:0000259" key="3">
    <source>
        <dbReference type="PROSITE" id="PS50853"/>
    </source>
</evidence>
<name>A0A1W1Z4S4_9FLAO</name>
<dbReference type="GO" id="GO:0005975">
    <property type="term" value="P:carbohydrate metabolic process"/>
    <property type="evidence" value="ECO:0007669"/>
    <property type="project" value="UniProtKB-ARBA"/>
</dbReference>
<keyword evidence="5" id="KW-1185">Reference proteome</keyword>
<dbReference type="InterPro" id="IPR000998">
    <property type="entry name" value="MAM_dom"/>
</dbReference>
<dbReference type="RefSeq" id="WP_084016375.1">
    <property type="nucleotide sequence ID" value="NZ_FWXS01000002.1"/>
</dbReference>
<feature type="domain" description="Fibronectin type-III" evidence="3">
    <location>
        <begin position="197"/>
        <end position="287"/>
    </location>
</feature>
<dbReference type="GO" id="GO:0004553">
    <property type="term" value="F:hydrolase activity, hydrolyzing O-glycosyl compounds"/>
    <property type="evidence" value="ECO:0007669"/>
    <property type="project" value="UniProtKB-ARBA"/>
</dbReference>